<comment type="caution">
    <text evidence="4">The sequence shown here is derived from an EMBL/GenBank/DDBJ whole genome shotgun (WGS) entry which is preliminary data.</text>
</comment>
<proteinExistence type="predicted"/>
<dbReference type="Pfam" id="PF00078">
    <property type="entry name" value="RVT_1"/>
    <property type="match status" value="1"/>
</dbReference>
<feature type="region of interest" description="Disordered" evidence="2">
    <location>
        <begin position="1013"/>
        <end position="1060"/>
    </location>
</feature>
<feature type="compositionally biased region" description="Low complexity" evidence="2">
    <location>
        <begin position="1050"/>
        <end position="1060"/>
    </location>
</feature>
<dbReference type="Proteomes" id="UP000284842">
    <property type="component" value="Unassembled WGS sequence"/>
</dbReference>
<dbReference type="GO" id="GO:0015074">
    <property type="term" value="P:DNA integration"/>
    <property type="evidence" value="ECO:0007669"/>
    <property type="project" value="InterPro"/>
</dbReference>
<feature type="non-terminal residue" evidence="4">
    <location>
        <position position="1"/>
    </location>
</feature>
<dbReference type="CDD" id="cd09275">
    <property type="entry name" value="RNase_HI_RT_DIRS1"/>
    <property type="match status" value="1"/>
</dbReference>
<dbReference type="Gene3D" id="3.30.70.270">
    <property type="match status" value="1"/>
</dbReference>
<dbReference type="PANTHER" id="PTHR33050:SF8">
    <property type="entry name" value="REVERSE TRANSCRIPTASE DOMAIN-CONTAINING PROTEIN"/>
    <property type="match status" value="1"/>
</dbReference>
<name>A0A409WWY5_9AGAR</name>
<dbReference type="Gene3D" id="1.10.443.10">
    <property type="entry name" value="Intergrase catalytic core"/>
    <property type="match status" value="1"/>
</dbReference>
<keyword evidence="1" id="KW-0233">DNA recombination</keyword>
<dbReference type="InterPro" id="IPR052055">
    <property type="entry name" value="Hepadnavirus_pol/RT"/>
</dbReference>
<reference evidence="4 5" key="1">
    <citation type="journal article" date="2018" name="Evol. Lett.">
        <title>Horizontal gene cluster transfer increased hallucinogenic mushroom diversity.</title>
        <authorList>
            <person name="Reynolds H.T."/>
            <person name="Vijayakumar V."/>
            <person name="Gluck-Thaler E."/>
            <person name="Korotkin H.B."/>
            <person name="Matheny P.B."/>
            <person name="Slot J.C."/>
        </authorList>
    </citation>
    <scope>NUCLEOTIDE SEQUENCE [LARGE SCALE GENOMIC DNA]</scope>
    <source>
        <strain evidence="4 5">2629</strain>
    </source>
</reference>
<dbReference type="STRING" id="181874.A0A409WWY5"/>
<feature type="compositionally biased region" description="Polar residues" evidence="2">
    <location>
        <begin position="1"/>
        <end position="17"/>
    </location>
</feature>
<dbReference type="OrthoDB" id="3051534at2759"/>
<feature type="compositionally biased region" description="Polar residues" evidence="2">
    <location>
        <begin position="32"/>
        <end position="47"/>
    </location>
</feature>
<evidence type="ECO:0000313" key="5">
    <source>
        <dbReference type="Proteomes" id="UP000284842"/>
    </source>
</evidence>
<keyword evidence="5" id="KW-1185">Reference proteome</keyword>
<feature type="compositionally biased region" description="Basic residues" evidence="2">
    <location>
        <begin position="128"/>
        <end position="138"/>
    </location>
</feature>
<evidence type="ECO:0000259" key="3">
    <source>
        <dbReference type="PROSITE" id="PS50878"/>
    </source>
</evidence>
<dbReference type="EMBL" id="NHTK01005087">
    <property type="protein sequence ID" value="PPQ82976.1"/>
    <property type="molecule type" value="Genomic_DNA"/>
</dbReference>
<organism evidence="4 5">
    <name type="scientific">Panaeolus cyanescens</name>
    <dbReference type="NCBI Taxonomy" id="181874"/>
    <lineage>
        <taxon>Eukaryota</taxon>
        <taxon>Fungi</taxon>
        <taxon>Dikarya</taxon>
        <taxon>Basidiomycota</taxon>
        <taxon>Agaricomycotina</taxon>
        <taxon>Agaricomycetes</taxon>
        <taxon>Agaricomycetidae</taxon>
        <taxon>Agaricales</taxon>
        <taxon>Agaricineae</taxon>
        <taxon>Galeropsidaceae</taxon>
        <taxon>Panaeolus</taxon>
    </lineage>
</organism>
<dbReference type="SUPFAM" id="SSF56672">
    <property type="entry name" value="DNA/RNA polymerases"/>
    <property type="match status" value="1"/>
</dbReference>
<feature type="region of interest" description="Disordered" evidence="2">
    <location>
        <begin position="1"/>
        <end position="153"/>
    </location>
</feature>
<dbReference type="Gene3D" id="3.10.10.10">
    <property type="entry name" value="HIV Type 1 Reverse Transcriptase, subunit A, domain 1"/>
    <property type="match status" value="1"/>
</dbReference>
<feature type="domain" description="Reverse transcriptase" evidence="3">
    <location>
        <begin position="507"/>
        <end position="730"/>
    </location>
</feature>
<dbReference type="PROSITE" id="PS50878">
    <property type="entry name" value="RT_POL"/>
    <property type="match status" value="1"/>
</dbReference>
<feature type="compositionally biased region" description="Basic and acidic residues" evidence="2">
    <location>
        <begin position="18"/>
        <end position="31"/>
    </location>
</feature>
<evidence type="ECO:0000256" key="1">
    <source>
        <dbReference type="ARBA" id="ARBA00023172"/>
    </source>
</evidence>
<dbReference type="InParanoid" id="A0A409WWY5"/>
<feature type="compositionally biased region" description="Acidic residues" evidence="2">
    <location>
        <begin position="77"/>
        <end position="86"/>
    </location>
</feature>
<feature type="compositionally biased region" description="Low complexity" evidence="2">
    <location>
        <begin position="1013"/>
        <end position="1023"/>
    </location>
</feature>
<evidence type="ECO:0000256" key="2">
    <source>
        <dbReference type="SAM" id="MobiDB-lite"/>
    </source>
</evidence>
<feature type="compositionally biased region" description="Polar residues" evidence="2">
    <location>
        <begin position="87"/>
        <end position="104"/>
    </location>
</feature>
<accession>A0A409WWY5</accession>
<dbReference type="InterPro" id="IPR011010">
    <property type="entry name" value="DNA_brk_join_enz"/>
</dbReference>
<dbReference type="InterPro" id="IPR043502">
    <property type="entry name" value="DNA/RNA_pol_sf"/>
</dbReference>
<protein>
    <recommendedName>
        <fullName evidence="3">Reverse transcriptase domain-containing protein</fullName>
    </recommendedName>
</protein>
<evidence type="ECO:0000313" key="4">
    <source>
        <dbReference type="EMBL" id="PPQ82976.1"/>
    </source>
</evidence>
<gene>
    <name evidence="4" type="ORF">CVT24_012098</name>
</gene>
<sequence>SSTVTLSSIQSIGTSSTRPRDSRGRFIKHSEQQIPENTTSGPSGTNSPERRSHSVSPAPPSSPSPSLSSIPSLSALLDDDSMDSTEGETSNPATAPPSSFTFSKEQFDTFMSLLRAPPPPPPPERGSRSSKGKSKSSRSRVDHDVDSGSDDEARIPAFVNTVTNDNTSSSESFTLMYPHVSRDVLVKILRHDLDVNDLYKLDPTFSDREVDKVKAFSFEDDDEGNVTIQRKAVTGAKAYPNLSSVLAPLFVFFEILHTHAMVSGDYGAASEIARASSHYCGYLVDLNRTYTWAAILQYHRNFFRRRCREMQGGNYRGWPPLRRAPPRRRPAPSLKQTSALKFALTSIKAPARRLPAPRVAFTSGDGKRSLDRIEFPTVEAPRSQQSFCVSLSPSSSSVLLQDNSSLSHSASLPPPTPVLSSFLPFHSLFPPQLPPPLRPNSDPRCNLVASPDFSSPPSVVSPLVFDAWAFYLKDYPDTAFVNSLLNIICHGANIGFMGSLDSSVCAPNLPSALEEPEFLDSAVEKLVSNGQVIGPFSEPPFEIFRTSPVGSITRKRKPAKRRMINHLSWPKGSSVNDGIPDHQATICYDMFERAVDDLVQSGPGSLMAKLDLKEAFRHVPIRPEDWPHMGFSWRNKFYFCTVLTFGLRSAPYIFNLFSEALHWIIQRHIPAHLRHYLDDFFTIFSPSIAPSIASAAVDWIQGLGSQLGLSFQVEKTLYPRTLVDFLGLDLDSSLMQARLPADKLTYLQDLVSEWSSKRSATLRETQELSGFLQFASQVIPAARTFIRRIIDFSTKFSSPFQRLHIPSGCRTDLHWWKCFSSAWNGVRLLLPTKRSFSVFTDASGTKGIGGYWGNVWFSSRVPRRHRPKDIQFKELFAILHAILCWGDAWADAHITFFCDNQAVVAWLSNGTARSPQSMPTLRLITMLAAYLRFTFSCVWIPTDDNSVADAASRFQYSRMFNIRPDFPRTSSYAKSQIIGIKRTLTSLVERPSTYTTASPQVLEKLTAAHSAPSLTSSSSTLDSQAPMAPQSQPLPKHSASGWRGSPTAFSNIPPSSPTSPLSPILQRVLRGVKLIHGASRKPKLPIDGVLLDKLVALSGPLSLVGNASFDAAIKVAWAGFLRCGEFTIPSKTKFNPTIHLSRSSISFHPSLDNPTHVRLSLPASKTDPFRKGVSILLARATSNTARCPVEALRHLYTLHPAPDNAPLFADDLNEALSRDHFIKRLKASLTSLGYDDSGYSGHSFRRGAATSAAIAGFSDYEIQLMGRWSSDSYKLYIDIPQDRLIQLSSNLLSHGSTPQP</sequence>
<dbReference type="GO" id="GO:0006310">
    <property type="term" value="P:DNA recombination"/>
    <property type="evidence" value="ECO:0007669"/>
    <property type="project" value="UniProtKB-KW"/>
</dbReference>
<feature type="region of interest" description="Disordered" evidence="2">
    <location>
        <begin position="314"/>
        <end position="335"/>
    </location>
</feature>
<dbReference type="PANTHER" id="PTHR33050">
    <property type="entry name" value="REVERSE TRANSCRIPTASE DOMAIN-CONTAINING PROTEIN"/>
    <property type="match status" value="1"/>
</dbReference>
<feature type="compositionally biased region" description="Basic and acidic residues" evidence="2">
    <location>
        <begin position="139"/>
        <end position="153"/>
    </location>
</feature>
<dbReference type="GO" id="GO:0003677">
    <property type="term" value="F:DNA binding"/>
    <property type="evidence" value="ECO:0007669"/>
    <property type="project" value="InterPro"/>
</dbReference>
<dbReference type="SUPFAM" id="SSF56349">
    <property type="entry name" value="DNA breaking-rejoining enzymes"/>
    <property type="match status" value="1"/>
</dbReference>
<dbReference type="InterPro" id="IPR000477">
    <property type="entry name" value="RT_dom"/>
</dbReference>
<feature type="compositionally biased region" description="Low complexity" evidence="2">
    <location>
        <begin position="64"/>
        <end position="76"/>
    </location>
</feature>
<dbReference type="InterPro" id="IPR043128">
    <property type="entry name" value="Rev_trsase/Diguanyl_cyclase"/>
</dbReference>
<dbReference type="InterPro" id="IPR013762">
    <property type="entry name" value="Integrase-like_cat_sf"/>
</dbReference>